<evidence type="ECO:0000256" key="9">
    <source>
        <dbReference type="ARBA" id="ARBA00022827"/>
    </source>
</evidence>
<dbReference type="InterPro" id="IPR015865">
    <property type="entry name" value="Riboflavin_kinase_bac/euk"/>
</dbReference>
<evidence type="ECO:0000256" key="11">
    <source>
        <dbReference type="ARBA" id="ARBA00023268"/>
    </source>
</evidence>
<evidence type="ECO:0000256" key="4">
    <source>
        <dbReference type="ARBA" id="ARBA00022643"/>
    </source>
</evidence>
<reference evidence="16" key="1">
    <citation type="submission" date="2019-09" db="EMBL/GenBank/DDBJ databases">
        <title>Characterisation of the sponge microbiome using genome-centric metagenomics.</title>
        <authorList>
            <person name="Engelberts J.P."/>
            <person name="Robbins S.J."/>
            <person name="De Goeij J.M."/>
            <person name="Aranda M."/>
            <person name="Bell S.C."/>
            <person name="Webster N.S."/>
        </authorList>
    </citation>
    <scope>NUCLEOTIDE SEQUENCE</scope>
    <source>
        <strain evidence="16">SB0664_bin_27</strain>
    </source>
</reference>
<evidence type="ECO:0000256" key="3">
    <source>
        <dbReference type="ARBA" id="ARBA00022630"/>
    </source>
</evidence>
<keyword evidence="11" id="KW-0511">Multifunctional enzyme</keyword>
<dbReference type="SUPFAM" id="SSF82114">
    <property type="entry name" value="Riboflavin kinase-like"/>
    <property type="match status" value="1"/>
</dbReference>
<evidence type="ECO:0000256" key="5">
    <source>
        <dbReference type="ARBA" id="ARBA00022679"/>
    </source>
</evidence>
<comment type="catalytic activity">
    <reaction evidence="12 14">
        <text>riboflavin + ATP = FMN + ADP + H(+)</text>
        <dbReference type="Rhea" id="RHEA:14357"/>
        <dbReference type="ChEBI" id="CHEBI:15378"/>
        <dbReference type="ChEBI" id="CHEBI:30616"/>
        <dbReference type="ChEBI" id="CHEBI:57986"/>
        <dbReference type="ChEBI" id="CHEBI:58210"/>
        <dbReference type="ChEBI" id="CHEBI:456216"/>
        <dbReference type="EC" id="2.7.1.26"/>
    </reaction>
</comment>
<dbReference type="UniPathway" id="UPA00277">
    <property type="reaction ID" value="UER00407"/>
</dbReference>
<dbReference type="PANTHER" id="PTHR22749">
    <property type="entry name" value="RIBOFLAVIN KINASE/FMN ADENYLYLTRANSFERASE"/>
    <property type="match status" value="1"/>
</dbReference>
<dbReference type="NCBIfam" id="NF004162">
    <property type="entry name" value="PRK05627.1-5"/>
    <property type="match status" value="1"/>
</dbReference>
<accession>A0A6B0YVB2</accession>
<dbReference type="Gene3D" id="3.40.50.620">
    <property type="entry name" value="HUPs"/>
    <property type="match status" value="1"/>
</dbReference>
<dbReference type="Pfam" id="PF01687">
    <property type="entry name" value="Flavokinase"/>
    <property type="match status" value="1"/>
</dbReference>
<evidence type="ECO:0000313" key="16">
    <source>
        <dbReference type="EMBL" id="MXY93368.1"/>
    </source>
</evidence>
<dbReference type="FunFam" id="3.40.50.620:FF:000021">
    <property type="entry name" value="Riboflavin biosynthesis protein"/>
    <property type="match status" value="1"/>
</dbReference>
<dbReference type="InterPro" id="IPR002606">
    <property type="entry name" value="Riboflavin_kinase_bac"/>
</dbReference>
<keyword evidence="4 14" id="KW-0288">FMN</keyword>
<dbReference type="AlphaFoldDB" id="A0A6B0YVB2"/>
<keyword evidence="7 14" id="KW-0547">Nucleotide-binding</keyword>
<keyword evidence="3 14" id="KW-0285">Flavoprotein</keyword>
<dbReference type="InterPro" id="IPR023465">
    <property type="entry name" value="Riboflavin_kinase_dom_sf"/>
</dbReference>
<evidence type="ECO:0000256" key="10">
    <source>
        <dbReference type="ARBA" id="ARBA00022840"/>
    </source>
</evidence>
<dbReference type="GO" id="GO:0006747">
    <property type="term" value="P:FAD biosynthetic process"/>
    <property type="evidence" value="ECO:0007669"/>
    <property type="project" value="UniProtKB-UniRule"/>
</dbReference>
<dbReference type="GO" id="GO:0008531">
    <property type="term" value="F:riboflavin kinase activity"/>
    <property type="evidence" value="ECO:0007669"/>
    <property type="project" value="UniProtKB-UniRule"/>
</dbReference>
<evidence type="ECO:0000256" key="13">
    <source>
        <dbReference type="ARBA" id="ARBA00049494"/>
    </source>
</evidence>
<protein>
    <recommendedName>
        <fullName evidence="14">Riboflavin biosynthesis protein</fullName>
    </recommendedName>
    <domain>
        <recommendedName>
            <fullName evidence="14">Riboflavin kinase</fullName>
            <ecNumber evidence="14">2.7.1.26</ecNumber>
        </recommendedName>
        <alternativeName>
            <fullName evidence="14">Flavokinase</fullName>
        </alternativeName>
    </domain>
    <domain>
        <recommendedName>
            <fullName evidence="14">FMN adenylyltransferase</fullName>
            <ecNumber evidence="14">2.7.7.2</ecNumber>
        </recommendedName>
        <alternativeName>
            <fullName evidence="14">FAD pyrophosphorylase</fullName>
        </alternativeName>
        <alternativeName>
            <fullName evidence="14">FAD synthase</fullName>
        </alternativeName>
    </domain>
</protein>
<dbReference type="PIRSF" id="PIRSF004491">
    <property type="entry name" value="FAD_Synth"/>
    <property type="match status" value="1"/>
</dbReference>
<comment type="catalytic activity">
    <reaction evidence="13 14">
        <text>FMN + ATP + H(+) = FAD + diphosphate</text>
        <dbReference type="Rhea" id="RHEA:17237"/>
        <dbReference type="ChEBI" id="CHEBI:15378"/>
        <dbReference type="ChEBI" id="CHEBI:30616"/>
        <dbReference type="ChEBI" id="CHEBI:33019"/>
        <dbReference type="ChEBI" id="CHEBI:57692"/>
        <dbReference type="ChEBI" id="CHEBI:58210"/>
        <dbReference type="EC" id="2.7.7.2"/>
    </reaction>
</comment>
<dbReference type="Pfam" id="PF06574">
    <property type="entry name" value="FAD_syn"/>
    <property type="match status" value="1"/>
</dbReference>
<sequence length="329" mass="36174">MRIWRSDLRTLRFPGPTFLTIGNFDGVHLGHQALLHTLQTEAAAHLPAAKTALLTFDPHPMAVLRPDLSLCLLTTPQERLHLIEPFGLDLGIIQPFDMELASLTPEQFMALLVERLGLARLVVGPDFALGRGRSGNVDLLQELGARLGYDLSVVEPFACGDDEVHSRQIRQALLAGAVPDAAQMLGRPYQITGTVEEGERRGREIGVPTANIRPIPHKLIPANGVYSTWAYLPDSCSPHPRASVTNIGVRPTVDGRRRRIETHLLDYPAAGESGTLYGQQLTISFVSRLRDEQRFGSLEELVAQIQLDISVARRTLAEISAVPDSITRK</sequence>
<dbReference type="GO" id="GO:0009231">
    <property type="term" value="P:riboflavin biosynthetic process"/>
    <property type="evidence" value="ECO:0007669"/>
    <property type="project" value="InterPro"/>
</dbReference>
<proteinExistence type="inferred from homology"/>
<gene>
    <name evidence="16" type="ORF">F4Y42_07970</name>
</gene>
<dbReference type="InterPro" id="IPR023468">
    <property type="entry name" value="Riboflavin_kinase"/>
</dbReference>
<keyword evidence="5 14" id="KW-0808">Transferase</keyword>
<dbReference type="EMBL" id="VXRG01000067">
    <property type="protein sequence ID" value="MXY93368.1"/>
    <property type="molecule type" value="Genomic_DNA"/>
</dbReference>
<comment type="caution">
    <text evidence="16">The sequence shown here is derived from an EMBL/GenBank/DDBJ whole genome shotgun (WGS) entry which is preliminary data.</text>
</comment>
<evidence type="ECO:0000256" key="14">
    <source>
        <dbReference type="PIRNR" id="PIRNR004491"/>
    </source>
</evidence>
<evidence type="ECO:0000256" key="2">
    <source>
        <dbReference type="ARBA" id="ARBA00005201"/>
    </source>
</evidence>
<evidence type="ECO:0000256" key="7">
    <source>
        <dbReference type="ARBA" id="ARBA00022741"/>
    </source>
</evidence>
<organism evidence="16">
    <name type="scientific">Caldilineaceae bacterium SB0664_bin_27</name>
    <dbReference type="NCBI Taxonomy" id="2605260"/>
    <lineage>
        <taxon>Bacteria</taxon>
        <taxon>Bacillati</taxon>
        <taxon>Chloroflexota</taxon>
        <taxon>Caldilineae</taxon>
        <taxon>Caldilineales</taxon>
        <taxon>Caldilineaceae</taxon>
    </lineage>
</organism>
<keyword evidence="8 14" id="KW-0418">Kinase</keyword>
<dbReference type="EC" id="2.7.1.26" evidence="14"/>
<dbReference type="Gene3D" id="2.40.30.30">
    <property type="entry name" value="Riboflavin kinase-like"/>
    <property type="match status" value="1"/>
</dbReference>
<dbReference type="GO" id="GO:0003919">
    <property type="term" value="F:FMN adenylyltransferase activity"/>
    <property type="evidence" value="ECO:0007669"/>
    <property type="project" value="UniProtKB-UniRule"/>
</dbReference>
<dbReference type="InterPro" id="IPR015864">
    <property type="entry name" value="FAD_synthase"/>
</dbReference>
<feature type="domain" description="Riboflavin kinase" evidence="15">
    <location>
        <begin position="184"/>
        <end position="317"/>
    </location>
</feature>
<dbReference type="NCBIfam" id="TIGR00083">
    <property type="entry name" value="ribF"/>
    <property type="match status" value="1"/>
</dbReference>
<keyword evidence="6 14" id="KW-0548">Nucleotidyltransferase</keyword>
<evidence type="ECO:0000259" key="15">
    <source>
        <dbReference type="SMART" id="SM00904"/>
    </source>
</evidence>
<dbReference type="PANTHER" id="PTHR22749:SF6">
    <property type="entry name" value="RIBOFLAVIN KINASE"/>
    <property type="match status" value="1"/>
</dbReference>
<dbReference type="GO" id="GO:0005524">
    <property type="term" value="F:ATP binding"/>
    <property type="evidence" value="ECO:0007669"/>
    <property type="project" value="UniProtKB-UniRule"/>
</dbReference>
<evidence type="ECO:0000256" key="8">
    <source>
        <dbReference type="ARBA" id="ARBA00022777"/>
    </source>
</evidence>
<dbReference type="GO" id="GO:0009398">
    <property type="term" value="P:FMN biosynthetic process"/>
    <property type="evidence" value="ECO:0007669"/>
    <property type="project" value="UniProtKB-UniRule"/>
</dbReference>
<comment type="pathway">
    <text evidence="1 14">Cofactor biosynthesis; FAD biosynthesis; FAD from FMN: step 1/1.</text>
</comment>
<name>A0A6B0YVB2_9CHLR</name>
<dbReference type="CDD" id="cd02064">
    <property type="entry name" value="FAD_synthetase_N"/>
    <property type="match status" value="1"/>
</dbReference>
<keyword evidence="9 14" id="KW-0274">FAD</keyword>
<evidence type="ECO:0000256" key="6">
    <source>
        <dbReference type="ARBA" id="ARBA00022695"/>
    </source>
</evidence>
<dbReference type="InterPro" id="IPR014729">
    <property type="entry name" value="Rossmann-like_a/b/a_fold"/>
</dbReference>
<comment type="pathway">
    <text evidence="2 14">Cofactor biosynthesis; FMN biosynthesis; FMN from riboflavin (ATP route): step 1/1.</text>
</comment>
<dbReference type="SMART" id="SM00904">
    <property type="entry name" value="Flavokinase"/>
    <property type="match status" value="1"/>
</dbReference>
<dbReference type="SUPFAM" id="SSF52374">
    <property type="entry name" value="Nucleotidylyl transferase"/>
    <property type="match status" value="1"/>
</dbReference>
<keyword evidence="10 14" id="KW-0067">ATP-binding</keyword>
<evidence type="ECO:0000256" key="12">
    <source>
        <dbReference type="ARBA" id="ARBA00047880"/>
    </source>
</evidence>
<dbReference type="UniPathway" id="UPA00276">
    <property type="reaction ID" value="UER00406"/>
</dbReference>
<comment type="similarity">
    <text evidence="14">Belongs to the ribF family.</text>
</comment>
<dbReference type="EC" id="2.7.7.2" evidence="14"/>
<evidence type="ECO:0000256" key="1">
    <source>
        <dbReference type="ARBA" id="ARBA00004726"/>
    </source>
</evidence>